<protein>
    <recommendedName>
        <fullName evidence="3">Fis family transcriptional regulator</fullName>
    </recommendedName>
</protein>
<gene>
    <name evidence="1" type="ORF">GNZ13_02725</name>
</gene>
<sequence length="155" mass="16656">MAQAIPFSRNAGPARARHASKAMLLPIARQIADDLALRVHLALDALRRGAGSTSDAQTLTQIMLLTGLLAESGFGSVTGEQLGAAERAVSAVFDIGRETGEWRLDSAGFALFAEIATNYDRQLHSAPLWAITDASERLDRFTAGMSYQAPMRKRA</sequence>
<accession>A0A972NJ11</accession>
<evidence type="ECO:0000313" key="2">
    <source>
        <dbReference type="Proteomes" id="UP000655523"/>
    </source>
</evidence>
<proteinExistence type="predicted"/>
<comment type="caution">
    <text evidence="1">The sequence shown here is derived from an EMBL/GenBank/DDBJ whole genome shotgun (WGS) entry which is preliminary data.</text>
</comment>
<keyword evidence="2" id="KW-1185">Reference proteome</keyword>
<dbReference type="AlphaFoldDB" id="A0A972NJ11"/>
<dbReference type="RefSeq" id="WP_172160269.1">
    <property type="nucleotide sequence ID" value="NZ_WOEZ01000015.1"/>
</dbReference>
<evidence type="ECO:0000313" key="1">
    <source>
        <dbReference type="EMBL" id="NPT53559.1"/>
    </source>
</evidence>
<evidence type="ECO:0008006" key="3">
    <source>
        <dbReference type="Google" id="ProtNLM"/>
    </source>
</evidence>
<dbReference type="Proteomes" id="UP000655523">
    <property type="component" value="Unassembled WGS sequence"/>
</dbReference>
<dbReference type="EMBL" id="WOEZ01000015">
    <property type="protein sequence ID" value="NPT53559.1"/>
    <property type="molecule type" value="Genomic_DNA"/>
</dbReference>
<reference evidence="1 2" key="1">
    <citation type="submission" date="2019-11" db="EMBL/GenBank/DDBJ databases">
        <title>Metabolism of dissolved organic matter in forest soils.</title>
        <authorList>
            <person name="Cyle K.T."/>
            <person name="Wilhelm R.C."/>
            <person name="Martinez C.E."/>
        </authorList>
    </citation>
    <scope>NUCLEOTIDE SEQUENCE [LARGE SCALE GENOMIC DNA]</scope>
    <source>
        <strain evidence="1 2">5N</strain>
    </source>
</reference>
<organism evidence="1 2">
    <name type="scientific">Paraburkholderia elongata</name>
    <dbReference type="NCBI Taxonomy" id="2675747"/>
    <lineage>
        <taxon>Bacteria</taxon>
        <taxon>Pseudomonadati</taxon>
        <taxon>Pseudomonadota</taxon>
        <taxon>Betaproteobacteria</taxon>
        <taxon>Burkholderiales</taxon>
        <taxon>Burkholderiaceae</taxon>
        <taxon>Paraburkholderia</taxon>
    </lineage>
</organism>
<name>A0A972NJ11_9BURK</name>